<keyword evidence="9" id="KW-1185">Reference proteome</keyword>
<accession>A0A5Q4ZKM2</accession>
<dbReference type="InterPro" id="IPR017867">
    <property type="entry name" value="Tyr_phospatase_low_mol_wt"/>
</dbReference>
<reference evidence="8 9" key="1">
    <citation type="submission" date="2019-08" db="EMBL/GenBank/DDBJ databases">
        <authorList>
            <person name="Herpell B J."/>
        </authorList>
    </citation>
    <scope>NUCLEOTIDE SEQUENCE [LARGE SCALE GENOMIC DNA]</scope>
    <source>
        <strain evidence="9">Msb3</strain>
    </source>
</reference>
<dbReference type="InterPro" id="IPR036196">
    <property type="entry name" value="Ptyr_pPase_sf"/>
</dbReference>
<feature type="active site" description="Nucleophile" evidence="6">
    <location>
        <position position="9"/>
    </location>
</feature>
<dbReference type="EC" id="3.1.3.48" evidence="2"/>
<feature type="active site" evidence="6">
    <location>
        <position position="15"/>
    </location>
</feature>
<dbReference type="InterPro" id="IPR023485">
    <property type="entry name" value="Ptyr_pPase"/>
</dbReference>
<evidence type="ECO:0000256" key="6">
    <source>
        <dbReference type="PIRSR" id="PIRSR617867-1"/>
    </source>
</evidence>
<proteinExistence type="inferred from homology"/>
<dbReference type="Pfam" id="PF01451">
    <property type="entry name" value="LMWPc"/>
    <property type="match status" value="1"/>
</dbReference>
<dbReference type="GO" id="GO:0004725">
    <property type="term" value="F:protein tyrosine phosphatase activity"/>
    <property type="evidence" value="ECO:0007669"/>
    <property type="project" value="UniProtKB-EC"/>
</dbReference>
<name>A0A5Q4ZKM2_9BURK</name>
<keyword evidence="3 8" id="KW-0378">Hydrolase</keyword>
<dbReference type="PANTHER" id="PTHR11717">
    <property type="entry name" value="LOW MOLECULAR WEIGHT PROTEIN TYROSINE PHOSPHATASE"/>
    <property type="match status" value="1"/>
</dbReference>
<evidence type="ECO:0000313" key="9">
    <source>
        <dbReference type="Proteomes" id="UP000325811"/>
    </source>
</evidence>
<evidence type="ECO:0000256" key="4">
    <source>
        <dbReference type="ARBA" id="ARBA00022912"/>
    </source>
</evidence>
<dbReference type="EMBL" id="LR699554">
    <property type="protein sequence ID" value="VVD34195.1"/>
    <property type="molecule type" value="Genomic_DNA"/>
</dbReference>
<dbReference type="KEGG" id="pdio:PDMSB3_2911.1"/>
<evidence type="ECO:0000256" key="2">
    <source>
        <dbReference type="ARBA" id="ARBA00013064"/>
    </source>
</evidence>
<feature type="active site" description="Proton donor" evidence="6">
    <location>
        <position position="114"/>
    </location>
</feature>
<evidence type="ECO:0000256" key="3">
    <source>
        <dbReference type="ARBA" id="ARBA00022801"/>
    </source>
</evidence>
<dbReference type="InterPro" id="IPR050438">
    <property type="entry name" value="LMW_PTPase"/>
</dbReference>
<evidence type="ECO:0000256" key="5">
    <source>
        <dbReference type="ARBA" id="ARBA00051722"/>
    </source>
</evidence>
<gene>
    <name evidence="8" type="primary">epsP</name>
    <name evidence="8" type="ORF">PDMSB3_2911</name>
</gene>
<dbReference type="Gene3D" id="3.40.50.2300">
    <property type="match status" value="1"/>
</dbReference>
<evidence type="ECO:0000259" key="7">
    <source>
        <dbReference type="SMART" id="SM00226"/>
    </source>
</evidence>
<sequence length="151" mass="16422">MIEQALIICDGNVCRSPMAGALLSRAVPNLAVRSAGLVALAGRPAARLAIDVMTRRGIALGGHVAQQVHLGHVRESALILAMTNAQCRELERRYPFARGRVFQLDQTTKQDIPDPFGKPEAVFEMVAQHIEHALEHWVARVGVTETRGAVN</sequence>
<dbReference type="Proteomes" id="UP000325811">
    <property type="component" value="Chromosome II"/>
</dbReference>
<dbReference type="SUPFAM" id="SSF52788">
    <property type="entry name" value="Phosphotyrosine protein phosphatases I"/>
    <property type="match status" value="1"/>
</dbReference>
<keyword evidence="4" id="KW-0904">Protein phosphatase</keyword>
<dbReference type="SMART" id="SM00226">
    <property type="entry name" value="LMWPc"/>
    <property type="match status" value="1"/>
</dbReference>
<dbReference type="PANTHER" id="PTHR11717:SF31">
    <property type="entry name" value="LOW MOLECULAR WEIGHT PROTEIN-TYROSINE-PHOSPHATASE ETP-RELATED"/>
    <property type="match status" value="1"/>
</dbReference>
<dbReference type="AlphaFoldDB" id="A0A5Q4ZKM2"/>
<dbReference type="RefSeq" id="WP_165189272.1">
    <property type="nucleotide sequence ID" value="NZ_LR699554.1"/>
</dbReference>
<comment type="catalytic activity">
    <reaction evidence="5">
        <text>O-phospho-L-tyrosyl-[protein] + H2O = L-tyrosyl-[protein] + phosphate</text>
        <dbReference type="Rhea" id="RHEA:10684"/>
        <dbReference type="Rhea" id="RHEA-COMP:10136"/>
        <dbReference type="Rhea" id="RHEA-COMP:20101"/>
        <dbReference type="ChEBI" id="CHEBI:15377"/>
        <dbReference type="ChEBI" id="CHEBI:43474"/>
        <dbReference type="ChEBI" id="CHEBI:46858"/>
        <dbReference type="ChEBI" id="CHEBI:61978"/>
        <dbReference type="EC" id="3.1.3.48"/>
    </reaction>
</comment>
<protein>
    <recommendedName>
        <fullName evidence="2">protein-tyrosine-phosphatase</fullName>
        <ecNumber evidence="2">3.1.3.48</ecNumber>
    </recommendedName>
</protein>
<evidence type="ECO:0000313" key="8">
    <source>
        <dbReference type="EMBL" id="VVD34195.1"/>
    </source>
</evidence>
<comment type="similarity">
    <text evidence="1">Belongs to the low molecular weight phosphotyrosine protein phosphatase family.</text>
</comment>
<organism evidence="8 9">
    <name type="scientific">Paraburkholderia dioscoreae</name>
    <dbReference type="NCBI Taxonomy" id="2604047"/>
    <lineage>
        <taxon>Bacteria</taxon>
        <taxon>Pseudomonadati</taxon>
        <taxon>Pseudomonadota</taxon>
        <taxon>Betaproteobacteria</taxon>
        <taxon>Burkholderiales</taxon>
        <taxon>Burkholderiaceae</taxon>
        <taxon>Paraburkholderia</taxon>
    </lineage>
</organism>
<dbReference type="PRINTS" id="PR00719">
    <property type="entry name" value="LMWPTPASE"/>
</dbReference>
<evidence type="ECO:0000256" key="1">
    <source>
        <dbReference type="ARBA" id="ARBA00011063"/>
    </source>
</evidence>
<feature type="domain" description="Phosphotyrosine protein phosphatase I" evidence="7">
    <location>
        <begin position="6"/>
        <end position="140"/>
    </location>
</feature>